<comment type="similarity">
    <text evidence="2">Belongs to the ESF2/ABP1 family.</text>
</comment>
<dbReference type="PANTHER" id="PTHR12311:SF7">
    <property type="entry name" value="ACTIVATOR OF BASAL TRANSCRIPTION 1"/>
    <property type="match status" value="1"/>
</dbReference>
<feature type="compositionally biased region" description="Basic and acidic residues" evidence="8">
    <location>
        <begin position="315"/>
        <end position="333"/>
    </location>
</feature>
<dbReference type="GO" id="GO:0034462">
    <property type="term" value="P:small-subunit processome assembly"/>
    <property type="evidence" value="ECO:0007669"/>
    <property type="project" value="TreeGrafter"/>
</dbReference>
<dbReference type="InterPro" id="IPR012677">
    <property type="entry name" value="Nucleotide-bd_a/b_plait_sf"/>
</dbReference>
<name>A0A9P5G1Q3_GEOCN</name>
<dbReference type="CDD" id="cd12263">
    <property type="entry name" value="RRM_ABT1_like"/>
    <property type="match status" value="1"/>
</dbReference>
<feature type="compositionally biased region" description="Acidic residues" evidence="8">
    <location>
        <begin position="45"/>
        <end position="60"/>
    </location>
</feature>
<evidence type="ECO:0000256" key="2">
    <source>
        <dbReference type="ARBA" id="ARBA00005819"/>
    </source>
</evidence>
<keyword evidence="6" id="KW-0539">Nucleus</keyword>
<evidence type="ECO:0000256" key="8">
    <source>
        <dbReference type="SAM" id="MobiDB-lite"/>
    </source>
</evidence>
<feature type="compositionally biased region" description="Polar residues" evidence="8">
    <location>
        <begin position="11"/>
        <end position="24"/>
    </location>
</feature>
<dbReference type="PANTHER" id="PTHR12311">
    <property type="entry name" value="ACTIVATOR OF BASAL TRANSCRIPTION 1"/>
    <property type="match status" value="1"/>
</dbReference>
<feature type="compositionally biased region" description="Basic and acidic residues" evidence="8">
    <location>
        <begin position="25"/>
        <end position="44"/>
    </location>
</feature>
<dbReference type="AlphaFoldDB" id="A0A9P5G1Q3"/>
<feature type="compositionally biased region" description="Basic and acidic residues" evidence="8">
    <location>
        <begin position="90"/>
        <end position="102"/>
    </location>
</feature>
<dbReference type="GO" id="GO:0000447">
    <property type="term" value="P:endonucleolytic cleavage in ITS1 to separate SSU-rRNA from 5.8S rRNA and LSU-rRNA from tricistronic rRNA transcript (SSU-rRNA, 5.8S rRNA, LSU-rRNA)"/>
    <property type="evidence" value="ECO:0007669"/>
    <property type="project" value="TreeGrafter"/>
</dbReference>
<proteinExistence type="inferred from homology"/>
<dbReference type="GO" id="GO:0005730">
    <property type="term" value="C:nucleolus"/>
    <property type="evidence" value="ECO:0007669"/>
    <property type="project" value="UniProtKB-SubCell"/>
</dbReference>
<feature type="compositionally biased region" description="Acidic residues" evidence="8">
    <location>
        <begin position="76"/>
        <end position="89"/>
    </location>
</feature>
<comment type="subcellular location">
    <subcellularLocation>
        <location evidence="1">Nucleus</location>
        <location evidence="1">Nucleolus</location>
    </subcellularLocation>
</comment>
<evidence type="ECO:0000313" key="10">
    <source>
        <dbReference type="Proteomes" id="UP000750522"/>
    </source>
</evidence>
<comment type="caution">
    <text evidence="9">The sequence shown here is derived from an EMBL/GenBank/DDBJ whole genome shotgun (WGS) entry which is preliminary data.</text>
</comment>
<evidence type="ECO:0000256" key="5">
    <source>
        <dbReference type="ARBA" id="ARBA00022884"/>
    </source>
</evidence>
<evidence type="ECO:0000256" key="7">
    <source>
        <dbReference type="ARBA" id="ARBA00032634"/>
    </source>
</evidence>
<dbReference type="InterPro" id="IPR035979">
    <property type="entry name" value="RBD_domain_sf"/>
</dbReference>
<dbReference type="Proteomes" id="UP000750522">
    <property type="component" value="Unassembled WGS sequence"/>
</dbReference>
<organism evidence="9 10">
    <name type="scientific">Geotrichum candidum</name>
    <name type="common">Oospora lactis</name>
    <name type="synonym">Dipodascus geotrichum</name>
    <dbReference type="NCBI Taxonomy" id="1173061"/>
    <lineage>
        <taxon>Eukaryota</taxon>
        <taxon>Fungi</taxon>
        <taxon>Dikarya</taxon>
        <taxon>Ascomycota</taxon>
        <taxon>Saccharomycotina</taxon>
        <taxon>Dipodascomycetes</taxon>
        <taxon>Dipodascales</taxon>
        <taxon>Dipodascaceae</taxon>
        <taxon>Geotrichum</taxon>
    </lineage>
</organism>
<gene>
    <name evidence="9" type="ORF">DV451_004004</name>
</gene>
<dbReference type="InterPro" id="IPR039119">
    <property type="entry name" value="ABT1/Esf2"/>
</dbReference>
<protein>
    <recommendedName>
        <fullName evidence="3">Pre-rRNA-processing protein ESF2</fullName>
    </recommendedName>
    <alternativeName>
        <fullName evidence="7">18S rRNA factor 2</fullName>
    </alternativeName>
    <alternativeName>
        <fullName evidence="4">Pre-rRNA-processing protein esf2</fullName>
    </alternativeName>
</protein>
<accession>A0A9P5G1Q3</accession>
<evidence type="ECO:0000256" key="6">
    <source>
        <dbReference type="ARBA" id="ARBA00023242"/>
    </source>
</evidence>
<dbReference type="GO" id="GO:0003723">
    <property type="term" value="F:RNA binding"/>
    <property type="evidence" value="ECO:0007669"/>
    <property type="project" value="UniProtKB-KW"/>
</dbReference>
<evidence type="ECO:0000256" key="3">
    <source>
        <dbReference type="ARBA" id="ARBA00013906"/>
    </source>
</evidence>
<evidence type="ECO:0000313" key="9">
    <source>
        <dbReference type="EMBL" id="KAF5097006.1"/>
    </source>
</evidence>
<sequence>MRSKAADFFNANESDSDNGVSDSETESKVTQKQTVKDDRFKAFSDDEDDEDDYNDDEEEQESKGTGLKRSQADVFASDEDEDEDEEDIDASLKEESASKDFTEADQLTVDSTNDASTTDKSQRKKKKKVTPLTPEEVEKSNERVKKTGLVYLSKIPPFMKPVKVRQILSRFGEVNRIFLVPEDPKVYQKRVKYGGNKKKNFVEGWAEFVKKSHAKLAADTLNGNIIGGKKGNYYHDDILNVKYLHKFKWHNLTDQIAYEKQVRQAKLRAEIAQATRENKAFIQNVERSKMVEGIKTKRKEKKQQSGEDGTEEVDASVRRAFDQRTVKTTRSDTSKPSNVSDKRVSNVLSRVF</sequence>
<dbReference type="GO" id="GO:0000480">
    <property type="term" value="P:endonucleolytic cleavage in 5'-ETS of tricistronic rRNA transcript (SSU-rRNA, 5.8S rRNA, LSU-rRNA)"/>
    <property type="evidence" value="ECO:0007669"/>
    <property type="project" value="TreeGrafter"/>
</dbReference>
<keyword evidence="5" id="KW-0694">RNA-binding</keyword>
<dbReference type="GO" id="GO:0000472">
    <property type="term" value="P:endonucleolytic cleavage to generate mature 5'-end of SSU-rRNA from (SSU-rRNA, 5.8S rRNA, LSU-rRNA)"/>
    <property type="evidence" value="ECO:0007669"/>
    <property type="project" value="TreeGrafter"/>
</dbReference>
<dbReference type="SUPFAM" id="SSF54928">
    <property type="entry name" value="RNA-binding domain, RBD"/>
    <property type="match status" value="1"/>
</dbReference>
<reference evidence="9" key="2">
    <citation type="submission" date="2020-01" db="EMBL/GenBank/DDBJ databases">
        <authorList>
            <person name="Perkins V."/>
            <person name="Lessard M.-H."/>
            <person name="Dugat-Bony E."/>
            <person name="Frenette M."/>
            <person name="Labrie S."/>
        </authorList>
    </citation>
    <scope>NUCLEOTIDE SEQUENCE</scope>
    <source>
        <strain evidence="9">LMA-70</strain>
    </source>
</reference>
<feature type="region of interest" description="Disordered" evidence="8">
    <location>
        <begin position="293"/>
        <end position="352"/>
    </location>
</feature>
<dbReference type="Gene3D" id="3.30.70.330">
    <property type="match status" value="1"/>
</dbReference>
<evidence type="ECO:0000256" key="1">
    <source>
        <dbReference type="ARBA" id="ARBA00004604"/>
    </source>
</evidence>
<feature type="region of interest" description="Disordered" evidence="8">
    <location>
        <begin position="1"/>
        <end position="137"/>
    </location>
</feature>
<reference evidence="9" key="1">
    <citation type="journal article" date="2020" name="Front. Microbiol.">
        <title>Phenotypic and Genetic Characterization of the Cheese Ripening Yeast Geotrichum candidum.</title>
        <authorList>
            <person name="Perkins V."/>
            <person name="Vignola S."/>
            <person name="Lessard M.H."/>
            <person name="Plante P.L."/>
            <person name="Corbeil J."/>
            <person name="Dugat-Bony E."/>
            <person name="Frenette M."/>
            <person name="Labrie S."/>
        </authorList>
    </citation>
    <scope>NUCLEOTIDE SEQUENCE</scope>
    <source>
        <strain evidence="9">LMA-70</strain>
    </source>
</reference>
<dbReference type="InterPro" id="IPR034353">
    <property type="entry name" value="ABT1/ESF2_RRM"/>
</dbReference>
<evidence type="ECO:0000256" key="4">
    <source>
        <dbReference type="ARBA" id="ARBA00021800"/>
    </source>
</evidence>
<feature type="compositionally biased region" description="Polar residues" evidence="8">
    <location>
        <begin position="108"/>
        <end position="119"/>
    </location>
</feature>
<dbReference type="EMBL" id="QQZK01000102">
    <property type="protein sequence ID" value="KAF5097006.1"/>
    <property type="molecule type" value="Genomic_DNA"/>
</dbReference>